<sequence>MVVSKSGILALNSGMTYETSPINPQNAPKTSLISGTTTNLIFSNFGCSHNTTFSVSKSLIIIYPNPTHLLHLLLPSLLFTLPHSPPSPNSQPPNLMHSASLPLLQIPCVSPHPPSYTKQAVDA</sequence>
<proteinExistence type="predicted"/>
<name>A0AAD1UIS8_EUPCR</name>
<protein>
    <submittedName>
        <fullName evidence="1">Uncharacterized protein</fullName>
    </submittedName>
</protein>
<gene>
    <name evidence="1" type="ORF">ECRASSUSDP1_LOCUS8779</name>
</gene>
<dbReference type="AlphaFoldDB" id="A0AAD1UIS8"/>
<accession>A0AAD1UIS8</accession>
<organism evidence="1 2">
    <name type="scientific">Euplotes crassus</name>
    <dbReference type="NCBI Taxonomy" id="5936"/>
    <lineage>
        <taxon>Eukaryota</taxon>
        <taxon>Sar</taxon>
        <taxon>Alveolata</taxon>
        <taxon>Ciliophora</taxon>
        <taxon>Intramacronucleata</taxon>
        <taxon>Spirotrichea</taxon>
        <taxon>Hypotrichia</taxon>
        <taxon>Euplotida</taxon>
        <taxon>Euplotidae</taxon>
        <taxon>Moneuplotes</taxon>
    </lineage>
</organism>
<comment type="caution">
    <text evidence="1">The sequence shown here is derived from an EMBL/GenBank/DDBJ whole genome shotgun (WGS) entry which is preliminary data.</text>
</comment>
<dbReference type="Proteomes" id="UP001295684">
    <property type="component" value="Unassembled WGS sequence"/>
</dbReference>
<evidence type="ECO:0000313" key="2">
    <source>
        <dbReference type="Proteomes" id="UP001295684"/>
    </source>
</evidence>
<evidence type="ECO:0000313" key="1">
    <source>
        <dbReference type="EMBL" id="CAI2367492.1"/>
    </source>
</evidence>
<dbReference type="EMBL" id="CAMPGE010008601">
    <property type="protein sequence ID" value="CAI2367492.1"/>
    <property type="molecule type" value="Genomic_DNA"/>
</dbReference>
<reference evidence="1" key="1">
    <citation type="submission" date="2023-07" db="EMBL/GenBank/DDBJ databases">
        <authorList>
            <consortium name="AG Swart"/>
            <person name="Singh M."/>
            <person name="Singh A."/>
            <person name="Seah K."/>
            <person name="Emmerich C."/>
        </authorList>
    </citation>
    <scope>NUCLEOTIDE SEQUENCE</scope>
    <source>
        <strain evidence="1">DP1</strain>
    </source>
</reference>
<keyword evidence="2" id="KW-1185">Reference proteome</keyword>